<accession>A0ACD0WPG0</accession>
<proteinExistence type="predicted"/>
<reference evidence="2" key="1">
    <citation type="journal article" date="2019" name="MBio">
        <title>Comparative genomics for the elucidation of multidrug resistance (MDR) in Candida lusitaniae.</title>
        <authorList>
            <person name="Kannan A."/>
            <person name="Asner S.A."/>
            <person name="Trachsel E."/>
            <person name="Kelly S."/>
            <person name="Parker J."/>
            <person name="Sanglard D."/>
        </authorList>
    </citation>
    <scope>NUCLEOTIDE SEQUENCE [LARGE SCALE GENOMIC DNA]</scope>
    <source>
        <strain evidence="2">P1</strain>
    </source>
</reference>
<organism evidence="1 2">
    <name type="scientific">Clavispora lusitaniae</name>
    <name type="common">Candida lusitaniae</name>
    <dbReference type="NCBI Taxonomy" id="36911"/>
    <lineage>
        <taxon>Eukaryota</taxon>
        <taxon>Fungi</taxon>
        <taxon>Dikarya</taxon>
        <taxon>Ascomycota</taxon>
        <taxon>Saccharomycotina</taxon>
        <taxon>Pichiomycetes</taxon>
        <taxon>Metschnikowiaceae</taxon>
        <taxon>Clavispora</taxon>
    </lineage>
</organism>
<evidence type="ECO:0000313" key="2">
    <source>
        <dbReference type="Proteomes" id="UP000326582"/>
    </source>
</evidence>
<keyword evidence="2" id="KW-1185">Reference proteome</keyword>
<gene>
    <name evidence="1" type="ORF">EJF14_50644</name>
</gene>
<dbReference type="Proteomes" id="UP000326582">
    <property type="component" value="Chromosome 5"/>
</dbReference>
<evidence type="ECO:0000313" key="1">
    <source>
        <dbReference type="EMBL" id="QFZ29404.1"/>
    </source>
</evidence>
<dbReference type="EMBL" id="CP038488">
    <property type="protein sequence ID" value="QFZ29404.1"/>
    <property type="molecule type" value="Genomic_DNA"/>
</dbReference>
<protein>
    <submittedName>
        <fullName evidence="1">Uncharacterized protein</fullName>
    </submittedName>
</protein>
<name>A0ACD0WPG0_CLALS</name>
<sequence length="180" mass="19030">MSKTEPHSATSREERSIVFCSITKSAGNSSATITLWWIMTMKKSEIGIAQAATKSNPPTIEELSTGIPSATPAKYYSYTSLDETVVILSDSEFYLTTSINPSNYSMYTGERLGWSATEEFYLSHTSSSTPSNSVTLVKPTASSTAGNSTKASSSSKGVGASKGASALTFIGCILGALMLF</sequence>